<evidence type="ECO:0000313" key="4">
    <source>
        <dbReference type="EMBL" id="OTF92841.1"/>
    </source>
</evidence>
<dbReference type="Gramene" id="mRNA:HanXRQr2_Chr16g0769621">
    <property type="protein sequence ID" value="CDS:HanXRQr2_Chr16g0769621.1"/>
    <property type="gene ID" value="HanXRQr2_Chr16g0769621"/>
</dbReference>
<dbReference type="OMA" id="IREANCR"/>
<keyword evidence="5" id="KW-1185">Reference proteome</keyword>
<reference evidence="4" key="2">
    <citation type="submission" date="2017-02" db="EMBL/GenBank/DDBJ databases">
        <title>Sunflower complete genome.</title>
        <authorList>
            <person name="Langlade N."/>
            <person name="Munos S."/>
        </authorList>
    </citation>
    <scope>NUCLEOTIDE SEQUENCE [LARGE SCALE GENOMIC DNA]</scope>
    <source>
        <tissue evidence="4">Leaves</tissue>
    </source>
</reference>
<feature type="domain" description="LOB" evidence="2">
    <location>
        <begin position="34"/>
        <end position="135"/>
    </location>
</feature>
<evidence type="ECO:0000256" key="1">
    <source>
        <dbReference type="ARBA" id="ARBA00005474"/>
    </source>
</evidence>
<dbReference type="GO" id="GO:0006355">
    <property type="term" value="P:regulation of DNA-templated transcription"/>
    <property type="evidence" value="ECO:0000318"/>
    <property type="project" value="GO_Central"/>
</dbReference>
<dbReference type="Pfam" id="PF03195">
    <property type="entry name" value="LOB"/>
    <property type="match status" value="1"/>
</dbReference>
<dbReference type="Proteomes" id="UP000215914">
    <property type="component" value="Chromosome 16"/>
</dbReference>
<name>A0A251S6L1_HELAN</name>
<dbReference type="GO" id="GO:0001216">
    <property type="term" value="F:DNA-binding transcription activator activity"/>
    <property type="evidence" value="ECO:0000318"/>
    <property type="project" value="GO_Central"/>
</dbReference>
<proteinExistence type="inferred from homology"/>
<sequence>MQKSQNDTTTIRVLEAATSSSPPSTTTTYGGAVPACAACRHQRKKCTKKCVLAPFFPVEKTQDFQAVHRVFGVSNVTKLLKDLSTEDGKKAVDSLIWEANCRIKDPVLGSLGEFQRVCEELNFYKTQLLANVPVMQSPDMYNSKSAQRLIKSCNCDTNGNINSGSLLDYYIHCNGVNGGIDHSTRMLNYGSSQSMERVKHERDQQGSLIHQQQQMMNDFSEFY</sequence>
<dbReference type="InterPro" id="IPR004883">
    <property type="entry name" value="LOB"/>
</dbReference>
<reference evidence="3 5" key="1">
    <citation type="journal article" date="2017" name="Nature">
        <title>The sunflower genome provides insights into oil metabolism, flowering and Asterid evolution.</title>
        <authorList>
            <person name="Badouin H."/>
            <person name="Gouzy J."/>
            <person name="Grassa C.J."/>
            <person name="Murat F."/>
            <person name="Staton S.E."/>
            <person name="Cottret L."/>
            <person name="Lelandais-Briere C."/>
            <person name="Owens G.L."/>
            <person name="Carrere S."/>
            <person name="Mayjonade B."/>
            <person name="Legrand L."/>
            <person name="Gill N."/>
            <person name="Kane N.C."/>
            <person name="Bowers J.E."/>
            <person name="Hubner S."/>
            <person name="Bellec A."/>
            <person name="Berard A."/>
            <person name="Berges H."/>
            <person name="Blanchet N."/>
            <person name="Boniface M.C."/>
            <person name="Brunel D."/>
            <person name="Catrice O."/>
            <person name="Chaidir N."/>
            <person name="Claudel C."/>
            <person name="Donnadieu C."/>
            <person name="Faraut T."/>
            <person name="Fievet G."/>
            <person name="Helmstetter N."/>
            <person name="King M."/>
            <person name="Knapp S.J."/>
            <person name="Lai Z."/>
            <person name="Le Paslier M.C."/>
            <person name="Lippi Y."/>
            <person name="Lorenzon L."/>
            <person name="Mandel J.R."/>
            <person name="Marage G."/>
            <person name="Marchand G."/>
            <person name="Marquand E."/>
            <person name="Bret-Mestries E."/>
            <person name="Morien E."/>
            <person name="Nambeesan S."/>
            <person name="Nguyen T."/>
            <person name="Pegot-Espagnet P."/>
            <person name="Pouilly N."/>
            <person name="Raftis F."/>
            <person name="Sallet E."/>
            <person name="Schiex T."/>
            <person name="Thomas J."/>
            <person name="Vandecasteele C."/>
            <person name="Vares D."/>
            <person name="Vear F."/>
            <person name="Vautrin S."/>
            <person name="Crespi M."/>
            <person name="Mangin B."/>
            <person name="Burke J.M."/>
            <person name="Salse J."/>
            <person name="Munos S."/>
            <person name="Vincourt P."/>
            <person name="Rieseberg L.H."/>
            <person name="Langlade N.B."/>
        </authorList>
    </citation>
    <scope>NUCLEOTIDE SEQUENCE [LARGE SCALE GENOMIC DNA]</scope>
    <source>
        <strain evidence="5">cv. SF193</strain>
        <tissue evidence="3">Leaves</tissue>
    </source>
</reference>
<dbReference type="InParanoid" id="A0A251S6L1"/>
<gene>
    <name evidence="4" type="ORF">HannXRQ_Chr16g0526371</name>
    <name evidence="3" type="ORF">HanXRQr2_Chr16g0769621</name>
</gene>
<dbReference type="EMBL" id="MNCJ02000331">
    <property type="protein sequence ID" value="KAF5761826.1"/>
    <property type="molecule type" value="Genomic_DNA"/>
</dbReference>
<comment type="similarity">
    <text evidence="1">Belongs to the LOB domain-containing protein family.</text>
</comment>
<dbReference type="EMBL" id="CM007905">
    <property type="protein sequence ID" value="OTF92841.1"/>
    <property type="molecule type" value="Genomic_DNA"/>
</dbReference>
<dbReference type="GO" id="GO:0005634">
    <property type="term" value="C:nucleus"/>
    <property type="evidence" value="ECO:0000318"/>
    <property type="project" value="GO_Central"/>
</dbReference>
<evidence type="ECO:0000313" key="5">
    <source>
        <dbReference type="Proteomes" id="UP000215914"/>
    </source>
</evidence>
<evidence type="ECO:0000313" key="3">
    <source>
        <dbReference type="EMBL" id="KAF5761826.1"/>
    </source>
</evidence>
<organism evidence="4 5">
    <name type="scientific">Helianthus annuus</name>
    <name type="common">Common sunflower</name>
    <dbReference type="NCBI Taxonomy" id="4232"/>
    <lineage>
        <taxon>Eukaryota</taxon>
        <taxon>Viridiplantae</taxon>
        <taxon>Streptophyta</taxon>
        <taxon>Embryophyta</taxon>
        <taxon>Tracheophyta</taxon>
        <taxon>Spermatophyta</taxon>
        <taxon>Magnoliopsida</taxon>
        <taxon>eudicotyledons</taxon>
        <taxon>Gunneridae</taxon>
        <taxon>Pentapetalae</taxon>
        <taxon>asterids</taxon>
        <taxon>campanulids</taxon>
        <taxon>Asterales</taxon>
        <taxon>Asteraceae</taxon>
        <taxon>Asteroideae</taxon>
        <taxon>Heliantheae alliance</taxon>
        <taxon>Heliantheae</taxon>
        <taxon>Helianthus</taxon>
    </lineage>
</organism>
<dbReference type="PANTHER" id="PTHR31301">
    <property type="entry name" value="LOB DOMAIN-CONTAINING PROTEIN 4-RELATED"/>
    <property type="match status" value="1"/>
</dbReference>
<protein>
    <submittedName>
        <fullName evidence="4">Putative LOB domain-containing protein</fullName>
    </submittedName>
    <submittedName>
        <fullName evidence="3">Transcription factor AS2-LOB family</fullName>
    </submittedName>
</protein>
<dbReference type="AlphaFoldDB" id="A0A251S6L1"/>
<accession>A0A251S6L1</accession>
<reference evidence="3" key="3">
    <citation type="submission" date="2020-06" db="EMBL/GenBank/DDBJ databases">
        <title>Helianthus annuus Genome sequencing and assembly Release 2.</title>
        <authorList>
            <person name="Gouzy J."/>
            <person name="Langlade N."/>
            <person name="Munos S."/>
        </authorList>
    </citation>
    <scope>NUCLEOTIDE SEQUENCE</scope>
    <source>
        <tissue evidence="3">Leaves</tissue>
    </source>
</reference>
<dbReference type="PANTHER" id="PTHR31301:SF19">
    <property type="entry name" value="LOB DOMAIN-CONTAINING PROTEIN 2"/>
    <property type="match status" value="1"/>
</dbReference>
<evidence type="ECO:0000259" key="2">
    <source>
        <dbReference type="PROSITE" id="PS50891"/>
    </source>
</evidence>
<dbReference type="STRING" id="4232.A0A251S6L1"/>
<dbReference type="PROSITE" id="PS50891">
    <property type="entry name" value="LOB"/>
    <property type="match status" value="1"/>
</dbReference>